<feature type="domain" description="Cadherin" evidence="15">
    <location>
        <begin position="136"/>
        <end position="244"/>
    </location>
</feature>
<dbReference type="PROSITE" id="PS00232">
    <property type="entry name" value="CADHERIN_1"/>
    <property type="match status" value="3"/>
</dbReference>
<dbReference type="InParanoid" id="A0A3P8VS54"/>
<keyword evidence="17" id="KW-1185">Reference proteome</keyword>
<feature type="domain" description="Cadherin" evidence="15">
    <location>
        <begin position="245"/>
        <end position="352"/>
    </location>
</feature>
<feature type="chain" id="PRO_5018074571" evidence="14">
    <location>
        <begin position="26"/>
        <end position="1192"/>
    </location>
</feature>
<feature type="transmembrane region" description="Helical" evidence="13">
    <location>
        <begin position="696"/>
        <end position="718"/>
    </location>
</feature>
<dbReference type="Gene3D" id="2.60.40.60">
    <property type="entry name" value="Cadherins"/>
    <property type="match status" value="6"/>
</dbReference>
<dbReference type="GO" id="GO:0007156">
    <property type="term" value="P:homophilic cell adhesion via plasma membrane adhesion molecules"/>
    <property type="evidence" value="ECO:0007669"/>
    <property type="project" value="InterPro"/>
</dbReference>
<dbReference type="SMART" id="SM00112">
    <property type="entry name" value="CA"/>
    <property type="match status" value="6"/>
</dbReference>
<evidence type="ECO:0000256" key="3">
    <source>
        <dbReference type="ARBA" id="ARBA00022692"/>
    </source>
</evidence>
<name>A0A3P8VS54_CYNSE</name>
<keyword evidence="6 11" id="KW-0106">Calcium</keyword>
<evidence type="ECO:0000256" key="12">
    <source>
        <dbReference type="SAM" id="MobiDB-lite"/>
    </source>
</evidence>
<dbReference type="PANTHER" id="PTHR24028">
    <property type="entry name" value="CADHERIN-87A"/>
    <property type="match status" value="1"/>
</dbReference>
<comment type="subcellular location">
    <subcellularLocation>
        <location evidence="1">Cell membrane</location>
        <topology evidence="1">Single-pass type I membrane protein</topology>
    </subcellularLocation>
</comment>
<feature type="domain" description="Cadherin" evidence="15">
    <location>
        <begin position="24"/>
        <end position="135"/>
    </location>
</feature>
<dbReference type="FunFam" id="2.60.40.60:FF:000007">
    <property type="entry name" value="Protocadherin alpha 2"/>
    <property type="match status" value="1"/>
</dbReference>
<accession>A0A3P8VS54</accession>
<keyword evidence="10" id="KW-0325">Glycoprotein</keyword>
<keyword evidence="7" id="KW-0130">Cell adhesion</keyword>
<feature type="compositionally biased region" description="Basic and acidic residues" evidence="12">
    <location>
        <begin position="865"/>
        <end position="874"/>
    </location>
</feature>
<dbReference type="Proteomes" id="UP000265120">
    <property type="component" value="Chromosome 9"/>
</dbReference>
<dbReference type="AlphaFoldDB" id="A0A3P8VS54"/>
<evidence type="ECO:0000256" key="1">
    <source>
        <dbReference type="ARBA" id="ARBA00004251"/>
    </source>
</evidence>
<dbReference type="RefSeq" id="XP_008315447.1">
    <property type="nucleotide sequence ID" value="XM_008317225.3"/>
</dbReference>
<dbReference type="GO" id="GO:0016339">
    <property type="term" value="P:calcium-dependent cell-cell adhesion via plasma membrane cell adhesion molecules"/>
    <property type="evidence" value="ECO:0007669"/>
    <property type="project" value="Ensembl"/>
</dbReference>
<dbReference type="PRINTS" id="PR00205">
    <property type="entry name" value="CADHERIN"/>
</dbReference>
<dbReference type="Pfam" id="PF00028">
    <property type="entry name" value="Cadherin"/>
    <property type="match status" value="5"/>
</dbReference>
<dbReference type="FunFam" id="2.60.40.60:FF:000003">
    <property type="entry name" value="Protocadherin alpha 2"/>
    <property type="match status" value="1"/>
</dbReference>
<proteinExistence type="predicted"/>
<dbReference type="GO" id="GO:0005886">
    <property type="term" value="C:plasma membrane"/>
    <property type="evidence" value="ECO:0007669"/>
    <property type="project" value="UniProtKB-SubCell"/>
</dbReference>
<dbReference type="GeneID" id="103383900"/>
<reference evidence="16 17" key="1">
    <citation type="journal article" date="2014" name="Nat. Genet.">
        <title>Whole-genome sequence of a flatfish provides insights into ZW sex chromosome evolution and adaptation to a benthic lifestyle.</title>
        <authorList>
            <person name="Chen S."/>
            <person name="Zhang G."/>
            <person name="Shao C."/>
            <person name="Huang Q."/>
            <person name="Liu G."/>
            <person name="Zhang P."/>
            <person name="Song W."/>
            <person name="An N."/>
            <person name="Chalopin D."/>
            <person name="Volff J.N."/>
            <person name="Hong Y."/>
            <person name="Li Q."/>
            <person name="Sha Z."/>
            <person name="Zhou H."/>
            <person name="Xie M."/>
            <person name="Yu Q."/>
            <person name="Liu Y."/>
            <person name="Xiang H."/>
            <person name="Wang N."/>
            <person name="Wu K."/>
            <person name="Yang C."/>
            <person name="Zhou Q."/>
            <person name="Liao X."/>
            <person name="Yang L."/>
            <person name="Hu Q."/>
            <person name="Zhang J."/>
            <person name="Meng L."/>
            <person name="Jin L."/>
            <person name="Tian Y."/>
            <person name="Lian J."/>
            <person name="Yang J."/>
            <person name="Miao G."/>
            <person name="Liu S."/>
            <person name="Liang Z."/>
            <person name="Yan F."/>
            <person name="Li Y."/>
            <person name="Sun B."/>
            <person name="Zhang H."/>
            <person name="Zhang J."/>
            <person name="Zhu Y."/>
            <person name="Du M."/>
            <person name="Zhao Y."/>
            <person name="Schartl M."/>
            <person name="Tang Q."/>
            <person name="Wang J."/>
        </authorList>
    </citation>
    <scope>NUCLEOTIDE SEQUENCE</scope>
</reference>
<feature type="signal peptide" evidence="14">
    <location>
        <begin position="1"/>
        <end position="25"/>
    </location>
</feature>
<dbReference type="GeneTree" id="ENSGT00940000156295"/>
<keyword evidence="5" id="KW-0677">Repeat</keyword>
<feature type="domain" description="Cadherin" evidence="15">
    <location>
        <begin position="368"/>
        <end position="464"/>
    </location>
</feature>
<feature type="region of interest" description="Disordered" evidence="12">
    <location>
        <begin position="865"/>
        <end position="887"/>
    </location>
</feature>
<protein>
    <submittedName>
        <fullName evidence="16">Protocadherin 18a</fullName>
    </submittedName>
</protein>
<evidence type="ECO:0000256" key="9">
    <source>
        <dbReference type="ARBA" id="ARBA00023136"/>
    </source>
</evidence>
<dbReference type="FunCoup" id="A0A3P8VS54">
    <property type="interactions" value="693"/>
</dbReference>
<feature type="domain" description="Cadherin" evidence="15">
    <location>
        <begin position="592"/>
        <end position="685"/>
    </location>
</feature>
<feature type="compositionally biased region" description="Polar residues" evidence="12">
    <location>
        <begin position="1056"/>
        <end position="1067"/>
    </location>
</feature>
<feature type="domain" description="Cadherin" evidence="15">
    <location>
        <begin position="465"/>
        <end position="574"/>
    </location>
</feature>
<feature type="region of interest" description="Disordered" evidence="12">
    <location>
        <begin position="1025"/>
        <end position="1078"/>
    </location>
</feature>
<dbReference type="InterPro" id="IPR050174">
    <property type="entry name" value="Protocadherin/Cadherin-CA"/>
</dbReference>
<feature type="compositionally biased region" description="Low complexity" evidence="12">
    <location>
        <begin position="1110"/>
        <end position="1127"/>
    </location>
</feature>
<dbReference type="FunFam" id="2.60.40.60:FF:000001">
    <property type="entry name" value="Protocadherin alpha 2"/>
    <property type="match status" value="1"/>
</dbReference>
<evidence type="ECO:0000256" key="6">
    <source>
        <dbReference type="ARBA" id="ARBA00022837"/>
    </source>
</evidence>
<evidence type="ECO:0000256" key="5">
    <source>
        <dbReference type="ARBA" id="ARBA00022737"/>
    </source>
</evidence>
<evidence type="ECO:0000256" key="7">
    <source>
        <dbReference type="ARBA" id="ARBA00022889"/>
    </source>
</evidence>
<evidence type="ECO:0000256" key="13">
    <source>
        <dbReference type="SAM" id="Phobius"/>
    </source>
</evidence>
<dbReference type="PROSITE" id="PS50268">
    <property type="entry name" value="CADHERIN_2"/>
    <property type="match status" value="6"/>
</dbReference>
<dbReference type="KEGG" id="csem:103383900"/>
<dbReference type="GO" id="GO:0005509">
    <property type="term" value="F:calcium ion binding"/>
    <property type="evidence" value="ECO:0007669"/>
    <property type="project" value="UniProtKB-UniRule"/>
</dbReference>
<dbReference type="FunFam" id="2.60.40.60:FF:000002">
    <property type="entry name" value="Protocadherin alpha 2"/>
    <property type="match status" value="1"/>
</dbReference>
<evidence type="ECO:0000313" key="16">
    <source>
        <dbReference type="Ensembl" id="ENSCSEP00000017139.1"/>
    </source>
</evidence>
<dbReference type="CTD" id="572532"/>
<evidence type="ECO:0000313" key="17">
    <source>
        <dbReference type="Proteomes" id="UP000265120"/>
    </source>
</evidence>
<evidence type="ECO:0000256" key="4">
    <source>
        <dbReference type="ARBA" id="ARBA00022729"/>
    </source>
</evidence>
<dbReference type="OrthoDB" id="6252479at2759"/>
<evidence type="ECO:0000256" key="14">
    <source>
        <dbReference type="SAM" id="SignalP"/>
    </source>
</evidence>
<organism evidence="16 17">
    <name type="scientific">Cynoglossus semilaevis</name>
    <name type="common">Tongue sole</name>
    <dbReference type="NCBI Taxonomy" id="244447"/>
    <lineage>
        <taxon>Eukaryota</taxon>
        <taxon>Metazoa</taxon>
        <taxon>Chordata</taxon>
        <taxon>Craniata</taxon>
        <taxon>Vertebrata</taxon>
        <taxon>Euteleostomi</taxon>
        <taxon>Actinopterygii</taxon>
        <taxon>Neopterygii</taxon>
        <taxon>Teleostei</taxon>
        <taxon>Neoteleostei</taxon>
        <taxon>Acanthomorphata</taxon>
        <taxon>Carangaria</taxon>
        <taxon>Pleuronectiformes</taxon>
        <taxon>Pleuronectoidei</taxon>
        <taxon>Cynoglossidae</taxon>
        <taxon>Cynoglossinae</taxon>
        <taxon>Cynoglossus</taxon>
    </lineage>
</organism>
<keyword evidence="8 13" id="KW-1133">Transmembrane helix</keyword>
<keyword evidence="9 13" id="KW-0472">Membrane</keyword>
<evidence type="ECO:0000256" key="11">
    <source>
        <dbReference type="PROSITE-ProRule" id="PRU00043"/>
    </source>
</evidence>
<dbReference type="InterPro" id="IPR002126">
    <property type="entry name" value="Cadherin-like_dom"/>
</dbReference>
<dbReference type="Ensembl" id="ENSCSET00000017352.1">
    <property type="protein sequence ID" value="ENSCSEP00000017139.1"/>
    <property type="gene ID" value="ENSCSEG00000010994.1"/>
</dbReference>
<dbReference type="FunFam" id="2.60.40.60:FF:000004">
    <property type="entry name" value="Protocadherin 1 gamma 2"/>
    <property type="match status" value="1"/>
</dbReference>
<dbReference type="PANTHER" id="PTHR24028:SF9">
    <property type="entry name" value="PROTOCADHERIN-18"/>
    <property type="match status" value="1"/>
</dbReference>
<dbReference type="Pfam" id="PF08266">
    <property type="entry name" value="Cadherin_2"/>
    <property type="match status" value="1"/>
</dbReference>
<dbReference type="SUPFAM" id="SSF49313">
    <property type="entry name" value="Cadherin-like"/>
    <property type="match status" value="5"/>
</dbReference>
<evidence type="ECO:0000259" key="15">
    <source>
        <dbReference type="PROSITE" id="PS50268"/>
    </source>
</evidence>
<keyword evidence="2" id="KW-1003">Cell membrane</keyword>
<feature type="compositionally biased region" description="Low complexity" evidence="12">
    <location>
        <begin position="1040"/>
        <end position="1049"/>
    </location>
</feature>
<dbReference type="STRING" id="244447.ENSCSEP00000017139"/>
<feature type="region of interest" description="Disordered" evidence="12">
    <location>
        <begin position="941"/>
        <end position="992"/>
    </location>
</feature>
<keyword evidence="4 14" id="KW-0732">Signal</keyword>
<feature type="region of interest" description="Disordered" evidence="12">
    <location>
        <begin position="767"/>
        <end position="795"/>
    </location>
</feature>
<dbReference type="InterPro" id="IPR015919">
    <property type="entry name" value="Cadherin-like_sf"/>
</dbReference>
<feature type="region of interest" description="Disordered" evidence="12">
    <location>
        <begin position="1103"/>
        <end position="1130"/>
    </location>
</feature>
<evidence type="ECO:0000256" key="2">
    <source>
        <dbReference type="ARBA" id="ARBA00022475"/>
    </source>
</evidence>
<reference evidence="16" key="3">
    <citation type="submission" date="2025-09" db="UniProtKB">
        <authorList>
            <consortium name="Ensembl"/>
        </authorList>
    </citation>
    <scope>IDENTIFICATION</scope>
</reference>
<dbReference type="CDD" id="cd11304">
    <property type="entry name" value="Cadherin_repeat"/>
    <property type="match status" value="6"/>
</dbReference>
<evidence type="ECO:0000256" key="10">
    <source>
        <dbReference type="ARBA" id="ARBA00023180"/>
    </source>
</evidence>
<reference evidence="16" key="2">
    <citation type="submission" date="2025-08" db="UniProtKB">
        <authorList>
            <consortium name="Ensembl"/>
        </authorList>
    </citation>
    <scope>IDENTIFICATION</scope>
</reference>
<dbReference type="InterPro" id="IPR013164">
    <property type="entry name" value="Cadherin_N"/>
</dbReference>
<dbReference type="InterPro" id="IPR020894">
    <property type="entry name" value="Cadherin_CS"/>
</dbReference>
<dbReference type="GO" id="GO:0055113">
    <property type="term" value="P:epiboly involved in gastrulation with mouth forming second"/>
    <property type="evidence" value="ECO:0007669"/>
    <property type="project" value="Ensembl"/>
</dbReference>
<dbReference type="GO" id="GO:0042074">
    <property type="term" value="P:cell migration involved in gastrulation"/>
    <property type="evidence" value="ECO:0007669"/>
    <property type="project" value="Ensembl"/>
</dbReference>
<evidence type="ECO:0000256" key="8">
    <source>
        <dbReference type="ARBA" id="ARBA00022989"/>
    </source>
</evidence>
<keyword evidence="3 13" id="KW-0812">Transmembrane</keyword>
<sequence>MKGLFVPSLWKVVVVLTLAAQHVTGKTLKYQVFEEQKVGTFIARLKDDVADVLAKLPSSVSLRFRAMQRGGTSFLAVREQDGEISIRTKIDREKLCEKNLNCSIQFDVLTLPTEHLQLFHVEVEVLDINDNAPQFARSVIPIEISESAAVGARIPLDSATDPDVGENSLYTYALEPNNFFRVDVQSRTDGAKYAELVVLRELDREVRSSYELQYTASDKGLPARTGTTLLKINVADSNDNSPVFDKSSYVINLPENAPVGSLIIDLNATDADEGINSKIVYSFSSHVSPRIMETFKINPESGHLTLIRRVDYETTSSYDIDVQAQDMGPNSMPAHCKILVKVGDVNDNKPDISINLMSSQGNGDAAYISEASPLDTFVALVRVEDLDSGLNGEVECKLHGQGFFKLQKTYENNYMILTNVSLDREARSEFSLTVVAEDRGTPSLSTVKHFTVHVTDENDNAPRFEKGRYEIFKSENNAPGAYLTSIVATDPDLNANGQVSYSILENSVHGSPISTYVTIDPSNGAIYALRTFDREDVSRISFVVQAKDAGKPVLMSNTTVTLNILDENDNPPVIVVPQLWNFTADVPAFKFAEAGQLVTTVRATDRDTGVNAELICSIVSGNEGGFFLINPRTCEILANLSLENYPQETAELTIMVRDQGSESLSAKAVLKITLYENMENHIQVMDQGESSLDASLIIIISLGAICAVLLVIMVAFAARCNREKKDNRNSYNCRVAETTHQHHPKKPSRQIHKGDITLVPTVNGTLPIRAHHRSPSTTPPMDRAQMGSRQNHHSRQSLNSLVTISSNHIPESFALELAHTTPPVEQVSQLLSMLHQGQYQPRPSFRGNKYSRSYRYALQDMDKFSLKDSGRGDSEAGDSDCDMGRESPVDRLLMGEGFSDLIHLEMHRLHPAMRLCTDECRVLGHSDQCWMPPIASPASSSDYRNNMYIPGEESSQPPQLDDDQSSDDSERRKSFSTFGKESGSEDGMAGGVIGGGGSDACAAGGGAGSLLTEMNSVFQRLLPPNMDSYTECSETPPPSSSSSSSTAERGSGRGANTSGNHSNNAVPQDSRRLLLPGGKGPLYPPGVAAWAANTHYLNPGGGAVGNNHVSSNTSNSSSSTSANTSTNGQAPHLKWLPAMEEIPENYEEDDFDGVFHQGHQVGKRGEIRHDTGVDASELVHEINKLLEDVRQN</sequence>